<gene>
    <name evidence="1" type="ORF">B0H16DRAFT_1791370</name>
</gene>
<keyword evidence="2" id="KW-1185">Reference proteome</keyword>
<protein>
    <submittedName>
        <fullName evidence="1">Uncharacterized protein</fullName>
    </submittedName>
</protein>
<dbReference type="AlphaFoldDB" id="A0AAD7JKP2"/>
<proteinExistence type="predicted"/>
<reference evidence="1" key="1">
    <citation type="submission" date="2023-03" db="EMBL/GenBank/DDBJ databases">
        <title>Massive genome expansion in bonnet fungi (Mycena s.s.) driven by repeated elements and novel gene families across ecological guilds.</title>
        <authorList>
            <consortium name="Lawrence Berkeley National Laboratory"/>
            <person name="Harder C.B."/>
            <person name="Miyauchi S."/>
            <person name="Viragh M."/>
            <person name="Kuo A."/>
            <person name="Thoen E."/>
            <person name="Andreopoulos B."/>
            <person name="Lu D."/>
            <person name="Skrede I."/>
            <person name="Drula E."/>
            <person name="Henrissat B."/>
            <person name="Morin E."/>
            <person name="Kohler A."/>
            <person name="Barry K."/>
            <person name="LaButti K."/>
            <person name="Morin E."/>
            <person name="Salamov A."/>
            <person name="Lipzen A."/>
            <person name="Mereny Z."/>
            <person name="Hegedus B."/>
            <person name="Baldrian P."/>
            <person name="Stursova M."/>
            <person name="Weitz H."/>
            <person name="Taylor A."/>
            <person name="Grigoriev I.V."/>
            <person name="Nagy L.G."/>
            <person name="Martin F."/>
            <person name="Kauserud H."/>
        </authorList>
    </citation>
    <scope>NUCLEOTIDE SEQUENCE</scope>
    <source>
        <strain evidence="1">CBHHK182m</strain>
    </source>
</reference>
<dbReference type="EMBL" id="JARKIB010000023">
    <property type="protein sequence ID" value="KAJ7766857.1"/>
    <property type="molecule type" value="Genomic_DNA"/>
</dbReference>
<comment type="caution">
    <text evidence="1">The sequence shown here is derived from an EMBL/GenBank/DDBJ whole genome shotgun (WGS) entry which is preliminary data.</text>
</comment>
<dbReference type="Proteomes" id="UP001215598">
    <property type="component" value="Unassembled WGS sequence"/>
</dbReference>
<organism evidence="1 2">
    <name type="scientific">Mycena metata</name>
    <dbReference type="NCBI Taxonomy" id="1033252"/>
    <lineage>
        <taxon>Eukaryota</taxon>
        <taxon>Fungi</taxon>
        <taxon>Dikarya</taxon>
        <taxon>Basidiomycota</taxon>
        <taxon>Agaricomycotina</taxon>
        <taxon>Agaricomycetes</taxon>
        <taxon>Agaricomycetidae</taxon>
        <taxon>Agaricales</taxon>
        <taxon>Marasmiineae</taxon>
        <taxon>Mycenaceae</taxon>
        <taxon>Mycena</taxon>
    </lineage>
</organism>
<name>A0AAD7JKP2_9AGAR</name>
<accession>A0AAD7JKP2</accession>
<evidence type="ECO:0000313" key="2">
    <source>
        <dbReference type="Proteomes" id="UP001215598"/>
    </source>
</evidence>
<sequence>MSTLMNDNLRLDPSDPLNLLLHNHSQHNMQASNDNLSPSVGTPPDWNSLSSMWPPEDKMEDMSQFTSIDLGMGMGIDTTDFSLFNPFQFIFEALSPLPSSESESSGNTGSFSPLLAAVHVCCVRCELSLCD</sequence>
<evidence type="ECO:0000313" key="1">
    <source>
        <dbReference type="EMBL" id="KAJ7766857.1"/>
    </source>
</evidence>